<dbReference type="STRING" id="217031.ABB05_13825"/>
<dbReference type="InterPro" id="IPR012505">
    <property type="entry name" value="YbbR"/>
</dbReference>
<evidence type="ECO:0000313" key="2">
    <source>
        <dbReference type="Proteomes" id="UP000077881"/>
    </source>
</evidence>
<accession>A0A177ZM56</accession>
<dbReference type="PANTHER" id="PTHR37804">
    <property type="entry name" value="CDAA REGULATORY PROTEIN CDAR"/>
    <property type="match status" value="1"/>
</dbReference>
<dbReference type="RefSeq" id="WP_057984396.1">
    <property type="nucleotide sequence ID" value="NZ_JAGGKH010000005.1"/>
</dbReference>
<dbReference type="Gene3D" id="2.170.120.40">
    <property type="entry name" value="YbbR-like domain"/>
    <property type="match status" value="2"/>
</dbReference>
<evidence type="ECO:0008006" key="3">
    <source>
        <dbReference type="Google" id="ProtNLM"/>
    </source>
</evidence>
<reference evidence="1 2" key="1">
    <citation type="submission" date="2015-05" db="EMBL/GenBank/DDBJ databases">
        <title>Comparison of genome.</title>
        <authorList>
            <person name="Zheng Z."/>
            <person name="Sun M."/>
        </authorList>
    </citation>
    <scope>NUCLEOTIDE SEQUENCE [LARGE SCALE GENOMIC DNA]</scope>
    <source>
        <strain evidence="1 2">G25-74</strain>
    </source>
</reference>
<gene>
    <name evidence="1" type="ORF">ABB05_13825</name>
</gene>
<organism evidence="1 2">
    <name type="scientific">Lederbergia galactosidilytica</name>
    <dbReference type="NCBI Taxonomy" id="217031"/>
    <lineage>
        <taxon>Bacteria</taxon>
        <taxon>Bacillati</taxon>
        <taxon>Bacillota</taxon>
        <taxon>Bacilli</taxon>
        <taxon>Bacillales</taxon>
        <taxon>Bacillaceae</taxon>
        <taxon>Lederbergia</taxon>
    </lineage>
</organism>
<proteinExistence type="predicted"/>
<comment type="caution">
    <text evidence="1">The sequence shown here is derived from an EMBL/GenBank/DDBJ whole genome shotgun (WGS) entry which is preliminary data.</text>
</comment>
<sequence length="413" mass="46352">MDNFMENPWFVRIIALLLAIFLFVTANDIGGKNNSSTPNSMENSDVDTIVDVPVEIYYDSENLVVSGVPETVEVKLEGQRRFVEAAKRQRDFTIYVDLSNLEIGKHRVPILYKDISDKLKVTIDPSYTEINLQEKVTEDFRVEAEFNRSILAEGFEAEQPEVKPKTVKITGAKDIIERISYVKATIDASGLINDTIKREARVTVLDRDLNKLSVIVEPETVSVTIPITNPRKNVPIKINKEGEAPEGIDIKAVSTVTPEVMIFGTTEVLKDIDELEVSVDISNIHEDTEIEVPVEKPVGVNKITPENIQVKVTADKKKHEKTFDEIPIEENGLKEGMEFELLSPAKDSVMLKVFGEEKDLENAKEGQFHVIMDLAGLSAGTHDIELAVEAPKNIEWELSQKKVKVRIRDKENG</sequence>
<protein>
    <recommendedName>
        <fullName evidence="3">YbbR-like domain-containing protein</fullName>
    </recommendedName>
</protein>
<dbReference type="Gene3D" id="2.170.120.30">
    <property type="match status" value="2"/>
</dbReference>
<dbReference type="AlphaFoldDB" id="A0A177ZM56"/>
<evidence type="ECO:0000313" key="1">
    <source>
        <dbReference type="EMBL" id="OAK69051.1"/>
    </source>
</evidence>
<keyword evidence="2" id="KW-1185">Reference proteome</keyword>
<dbReference type="PATRIC" id="fig|217031.6.peg.2978"/>
<name>A0A177ZM56_9BACI</name>
<dbReference type="Pfam" id="PF07949">
    <property type="entry name" value="YbbR"/>
    <property type="match status" value="3"/>
</dbReference>
<dbReference type="Proteomes" id="UP000077881">
    <property type="component" value="Unassembled WGS sequence"/>
</dbReference>
<dbReference type="PANTHER" id="PTHR37804:SF1">
    <property type="entry name" value="CDAA REGULATORY PROTEIN CDAR"/>
    <property type="match status" value="1"/>
</dbReference>
<dbReference type="InterPro" id="IPR053154">
    <property type="entry name" value="c-di-AMP_regulator"/>
</dbReference>
<dbReference type="EMBL" id="LDJR01000054">
    <property type="protein sequence ID" value="OAK69051.1"/>
    <property type="molecule type" value="Genomic_DNA"/>
</dbReference>